<dbReference type="InterPro" id="IPR036691">
    <property type="entry name" value="Endo/exonu/phosph_ase_sf"/>
</dbReference>
<dbReference type="Proteomes" id="UP000504635">
    <property type="component" value="Unplaced"/>
</dbReference>
<dbReference type="KEGG" id="soy:115875669"/>
<dbReference type="GO" id="GO:0003824">
    <property type="term" value="F:catalytic activity"/>
    <property type="evidence" value="ECO:0007669"/>
    <property type="project" value="InterPro"/>
</dbReference>
<evidence type="ECO:0000256" key="1">
    <source>
        <dbReference type="SAM" id="MobiDB-lite"/>
    </source>
</evidence>
<reference evidence="4 5" key="1">
    <citation type="submission" date="2025-04" db="UniProtKB">
        <authorList>
            <consortium name="RefSeq"/>
        </authorList>
    </citation>
    <scope>IDENTIFICATION</scope>
    <source>
        <tissue evidence="4 5">Gonads</tissue>
    </source>
</reference>
<dbReference type="AlphaFoldDB" id="A0A6J2X7U3"/>
<dbReference type="InterPro" id="IPR005135">
    <property type="entry name" value="Endo/exonuclease/phosphatase"/>
</dbReference>
<dbReference type="Pfam" id="PF03372">
    <property type="entry name" value="Exo_endo_phos"/>
    <property type="match status" value="1"/>
</dbReference>
<protein>
    <submittedName>
        <fullName evidence="4 5">Craniofacial development protein 2-like</fullName>
    </submittedName>
</protein>
<name>A0A6J2X7U3_SITOR</name>
<dbReference type="PANTHER" id="PTHR23227:SF67">
    <property type="entry name" value="CRANIOFACIAL DEVELOPMENT PROTEIN 2-LIKE"/>
    <property type="match status" value="1"/>
</dbReference>
<dbReference type="OrthoDB" id="6369087at2759"/>
<evidence type="ECO:0000313" key="5">
    <source>
        <dbReference type="RefSeq" id="XP_030760814.1"/>
    </source>
</evidence>
<accession>A0A6J2X7U3</accession>
<evidence type="ECO:0000259" key="2">
    <source>
        <dbReference type="Pfam" id="PF03372"/>
    </source>
</evidence>
<evidence type="ECO:0000313" key="4">
    <source>
        <dbReference type="RefSeq" id="XP_030747060.1"/>
    </source>
</evidence>
<dbReference type="PANTHER" id="PTHR23227">
    <property type="entry name" value="BUCENTAUR RELATED"/>
    <property type="match status" value="1"/>
</dbReference>
<dbReference type="GeneID" id="115875669"/>
<dbReference type="RefSeq" id="XP_030760814.1">
    <property type="nucleotide sequence ID" value="XM_030904954.1"/>
</dbReference>
<dbReference type="CDD" id="cd09076">
    <property type="entry name" value="L1-EN"/>
    <property type="match status" value="1"/>
</dbReference>
<dbReference type="Gene3D" id="3.60.10.10">
    <property type="entry name" value="Endonuclease/exonuclease/phosphatase"/>
    <property type="match status" value="1"/>
</dbReference>
<feature type="compositionally biased region" description="Polar residues" evidence="1">
    <location>
        <begin position="1"/>
        <end position="17"/>
    </location>
</feature>
<proteinExistence type="predicted"/>
<dbReference type="SUPFAM" id="SSF56219">
    <property type="entry name" value="DNase I-like"/>
    <property type="match status" value="1"/>
</dbReference>
<feature type="domain" description="Endonuclease/exonuclease/phosphatase" evidence="2">
    <location>
        <begin position="43"/>
        <end position="202"/>
    </location>
</feature>
<dbReference type="KEGG" id="soy:115885925"/>
<feature type="region of interest" description="Disordered" evidence="1">
    <location>
        <begin position="1"/>
        <end position="29"/>
    </location>
</feature>
<evidence type="ECO:0000313" key="3">
    <source>
        <dbReference type="Proteomes" id="UP000504635"/>
    </source>
</evidence>
<organism evidence="3 4">
    <name type="scientific">Sitophilus oryzae</name>
    <name type="common">Rice weevil</name>
    <name type="synonym">Curculio oryzae</name>
    <dbReference type="NCBI Taxonomy" id="7048"/>
    <lineage>
        <taxon>Eukaryota</taxon>
        <taxon>Metazoa</taxon>
        <taxon>Ecdysozoa</taxon>
        <taxon>Arthropoda</taxon>
        <taxon>Hexapoda</taxon>
        <taxon>Insecta</taxon>
        <taxon>Pterygota</taxon>
        <taxon>Neoptera</taxon>
        <taxon>Endopterygota</taxon>
        <taxon>Coleoptera</taxon>
        <taxon>Polyphaga</taxon>
        <taxon>Cucujiformia</taxon>
        <taxon>Curculionidae</taxon>
        <taxon>Dryophthorinae</taxon>
        <taxon>Sitophilus</taxon>
    </lineage>
</organism>
<keyword evidence="3" id="KW-1185">Reference proteome</keyword>
<dbReference type="RefSeq" id="XP_030747060.1">
    <property type="nucleotide sequence ID" value="XM_030891200.1"/>
</dbReference>
<dbReference type="InterPro" id="IPR027124">
    <property type="entry name" value="Swc5/CFDP1/2"/>
</dbReference>
<sequence length="246" mass="27795">MTSFNSKFSGGKNSSPIGSPGGTALNDKNNEIRVNLRNRMKIGTWNVQSLYEAGKLANLMQEMDRLKIDILGVAETWWPDVGKCVTQGKVLFYSGNQDKNHRKGVGIIIPEKISSSIINFLPHSDRIALLKLKAHPVNLNIIQVYAPTSDAPEDEVEGFYEELRQVTQANVKKHEMNLILGDFNAKVGKGIRDELVGPYGLGERNERGERLYQFCQEEQMKITNTWFRLPPRVYTHGEHQQTIPNT</sequence>
<gene>
    <name evidence="4" type="primary">LOC115875669</name>
    <name evidence="5" type="synonym">LOC115885925</name>
</gene>